<accession>A0ACC1B581</accession>
<protein>
    <submittedName>
        <fullName evidence="1">Uncharacterized protein</fullName>
    </submittedName>
</protein>
<gene>
    <name evidence="1" type="ORF">Patl1_17134</name>
</gene>
<evidence type="ECO:0000313" key="1">
    <source>
        <dbReference type="EMBL" id="KAJ0094094.1"/>
    </source>
</evidence>
<comment type="caution">
    <text evidence="1">The sequence shown here is derived from an EMBL/GenBank/DDBJ whole genome shotgun (WGS) entry which is preliminary data.</text>
</comment>
<sequence>MGRLSVHCVVLAILCALTSEYASNADNNMSICSQNDLQALTDFKNGLKDPRNRLSSWQGSNCCQWQGISCDNSTGAVVTIDLRNPYLMAFDTSSRYASWNLSGELRSSLIKLKSLQYLDLSTNTFNDILIPEFLGSLENLRYLNLSKSGFSGAVPSSLGKLSRLQYLDVSTELFGLSADSLEWVTGLVSLKYLAMNSVDLSLVGTKWSGVLNKLPNLTELHLQSCGLTGPIPLIKPVNLTTLAVLDLSFNDFNSKFPDWLINSSTLVHVDLSNCKLHGRIPLGFNELPNLQYLNLALNNNLSASCSQLLHGSWKKIQFLNFASNKLHGKLPSSVGNMSFLNYFDLSNNAVEGGIPSSIGKLCNLKNFDLSSNNLTGTLPEFLDVIDGCVSESPLPSLMYLRLSNNHLRGKLPEWLGQVENLEELTLSYNLLQGTIPASLGKLQNLTIFSLAGNELNGTLPESFGLLSELDTLDVSSNNLIGSISEVHFSRLTKLKILHLSSNSFNLNVSANWIPPFQVRSLDMGSCHLGPFFPSWLGTQKEVMFLDFSNGSIAGSIPNWFWDISANLSLVNVSFNQLQGQLPNPLNVAPFADIDFNSNLFEGLLPLPVVEIALLDLSNNRFSGFVPENISESMPNLIFLSLSGNHLTGEIPASIGKMMSLQVLDLSNNNITGIIPSSIGNCSVLKVLDLRNNNMSGQIPESLGHLQQLQSLHLCTNKFTGNLPSSFLNLSSLETLVLEDNRFSGDIPLLLGDGFGSLKILSLRSNAFSGEIPSKLSNLQSLQVLDLAENNLTGSIPGSLGDLQAMAREQNLMKYPYGKYRGLYYEESCPDDDNSNKGGSVDDQNGNGDEFIDKWFYLTLGLGYAAGLLLPILILSIRKPWSDAYFGFVDKIVDRWLLRVQKKRPINRRNQPTRRG</sequence>
<evidence type="ECO:0000313" key="2">
    <source>
        <dbReference type="Proteomes" id="UP001164250"/>
    </source>
</evidence>
<reference evidence="2" key="1">
    <citation type="journal article" date="2023" name="G3 (Bethesda)">
        <title>Genome assembly and association tests identify interacting loci associated with vigor, precocity, and sex in interspecific pistachio rootstocks.</title>
        <authorList>
            <person name="Palmer W."/>
            <person name="Jacygrad E."/>
            <person name="Sagayaradj S."/>
            <person name="Cavanaugh K."/>
            <person name="Han R."/>
            <person name="Bertier L."/>
            <person name="Beede B."/>
            <person name="Kafkas S."/>
            <person name="Golino D."/>
            <person name="Preece J."/>
            <person name="Michelmore R."/>
        </authorList>
    </citation>
    <scope>NUCLEOTIDE SEQUENCE [LARGE SCALE GENOMIC DNA]</scope>
</reference>
<proteinExistence type="predicted"/>
<keyword evidence="2" id="KW-1185">Reference proteome</keyword>
<dbReference type="EMBL" id="CM047902">
    <property type="protein sequence ID" value="KAJ0094094.1"/>
    <property type="molecule type" value="Genomic_DNA"/>
</dbReference>
<dbReference type="Proteomes" id="UP001164250">
    <property type="component" value="Chromosome 6"/>
</dbReference>
<organism evidence="1 2">
    <name type="scientific">Pistacia atlantica</name>
    <dbReference type="NCBI Taxonomy" id="434234"/>
    <lineage>
        <taxon>Eukaryota</taxon>
        <taxon>Viridiplantae</taxon>
        <taxon>Streptophyta</taxon>
        <taxon>Embryophyta</taxon>
        <taxon>Tracheophyta</taxon>
        <taxon>Spermatophyta</taxon>
        <taxon>Magnoliopsida</taxon>
        <taxon>eudicotyledons</taxon>
        <taxon>Gunneridae</taxon>
        <taxon>Pentapetalae</taxon>
        <taxon>rosids</taxon>
        <taxon>malvids</taxon>
        <taxon>Sapindales</taxon>
        <taxon>Anacardiaceae</taxon>
        <taxon>Pistacia</taxon>
    </lineage>
</organism>
<name>A0ACC1B581_9ROSI</name>